<evidence type="ECO:0000256" key="9">
    <source>
        <dbReference type="ARBA" id="ARBA00022989"/>
    </source>
</evidence>
<keyword evidence="15" id="KW-0969">Cilium</keyword>
<evidence type="ECO:0000256" key="1">
    <source>
        <dbReference type="ARBA" id="ARBA00004651"/>
    </source>
</evidence>
<keyword evidence="15" id="KW-0282">Flagellum</keyword>
<sequence length="319" mass="35000">MNKNSLIIFRFYQTIVVYSPIIQYNKITKSQFCKTKNKEESILKEPSTLIGIVLALVAVGVGMVLKGASITALLNPAAYLIIFVGTAAALFVSFPMSELKKFPKLIKIIFGGGQKVPSKTEIIDSFTKWATLVRKEGLLGLENELTNIEDPFLKQGMELIIDTTDSEFSEDVLLEKVSAIQERHRKGALIFSQAGTYAPTLGVLGAVVGLIAALGNLADVEKLGHSIAAAFIATLLGIFSGYVLWHPMSNKLKLLSKREIEIRHIMVEGLLSLQEGLNSRQLEHKLNVYLTPDELVQKYAHTGTNEEVSSGQEKASYSS</sequence>
<proteinExistence type="inferred from homology"/>
<dbReference type="Pfam" id="PF01618">
    <property type="entry name" value="MotA_ExbB"/>
    <property type="match status" value="1"/>
</dbReference>
<evidence type="ECO:0000256" key="12">
    <source>
        <dbReference type="SAM" id="Phobius"/>
    </source>
</evidence>
<reference evidence="15" key="1">
    <citation type="submission" date="2021-05" db="EMBL/GenBank/DDBJ databases">
        <title>Novel Bacillus species.</title>
        <authorList>
            <person name="Liu G."/>
        </authorList>
    </citation>
    <scope>NUCLEOTIDE SEQUENCE</scope>
    <source>
        <strain evidence="15">FJAT-50051</strain>
    </source>
</reference>
<evidence type="ECO:0000256" key="2">
    <source>
        <dbReference type="ARBA" id="ARBA00008038"/>
    </source>
</evidence>
<dbReference type="GO" id="GO:1902600">
    <property type="term" value="P:proton transmembrane transport"/>
    <property type="evidence" value="ECO:0007669"/>
    <property type="project" value="UniProtKB-KW"/>
</dbReference>
<keyword evidence="9 12" id="KW-1133">Transmembrane helix</keyword>
<comment type="caution">
    <text evidence="15">The sequence shown here is derived from an EMBL/GenBank/DDBJ whole genome shotgun (WGS) entry which is preliminary data.</text>
</comment>
<evidence type="ECO:0000256" key="7">
    <source>
        <dbReference type="ARBA" id="ARBA00022779"/>
    </source>
</evidence>
<evidence type="ECO:0000259" key="13">
    <source>
        <dbReference type="Pfam" id="PF01618"/>
    </source>
</evidence>
<keyword evidence="7" id="KW-0283">Flagellar rotation</keyword>
<evidence type="ECO:0000256" key="8">
    <source>
        <dbReference type="ARBA" id="ARBA00022781"/>
    </source>
</evidence>
<dbReference type="PANTHER" id="PTHR30433">
    <property type="entry name" value="CHEMOTAXIS PROTEIN MOTA"/>
    <property type="match status" value="1"/>
</dbReference>
<dbReference type="InterPro" id="IPR046786">
    <property type="entry name" value="MotA_N"/>
</dbReference>
<dbReference type="GO" id="GO:0005886">
    <property type="term" value="C:plasma membrane"/>
    <property type="evidence" value="ECO:0007669"/>
    <property type="project" value="UniProtKB-SubCell"/>
</dbReference>
<dbReference type="NCBIfam" id="NF005997">
    <property type="entry name" value="PRK08124.1"/>
    <property type="match status" value="1"/>
</dbReference>
<keyword evidence="3" id="KW-0813">Transport</keyword>
<dbReference type="InterPro" id="IPR047055">
    <property type="entry name" value="MotA-like"/>
</dbReference>
<dbReference type="GO" id="GO:0006935">
    <property type="term" value="P:chemotaxis"/>
    <property type="evidence" value="ECO:0007669"/>
    <property type="project" value="UniProtKB-KW"/>
</dbReference>
<feature type="transmembrane region" description="Helical" evidence="12">
    <location>
        <begin position="6"/>
        <end position="25"/>
    </location>
</feature>
<dbReference type="GO" id="GO:0071978">
    <property type="term" value="P:bacterial-type flagellum-dependent swarming motility"/>
    <property type="evidence" value="ECO:0007669"/>
    <property type="project" value="InterPro"/>
</dbReference>
<feature type="domain" description="Motility protein A N-terminal" evidence="14">
    <location>
        <begin position="49"/>
        <end position="134"/>
    </location>
</feature>
<evidence type="ECO:0000256" key="6">
    <source>
        <dbReference type="ARBA" id="ARBA00022692"/>
    </source>
</evidence>
<keyword evidence="4" id="KW-1003">Cell membrane</keyword>
<feature type="transmembrane region" description="Helical" evidence="12">
    <location>
        <begin position="77"/>
        <end position="97"/>
    </location>
</feature>
<keyword evidence="10" id="KW-0406">Ion transport</keyword>
<keyword evidence="6 12" id="KW-0812">Transmembrane</keyword>
<comment type="subcellular location">
    <subcellularLocation>
        <location evidence="1">Cell membrane</location>
        <topology evidence="1">Multi-pass membrane protein</topology>
    </subcellularLocation>
</comment>
<gene>
    <name evidence="15" type="primary">motA</name>
    <name evidence="15" type="ORF">KHB02_02930</name>
</gene>
<feature type="transmembrane region" description="Helical" evidence="12">
    <location>
        <begin position="46"/>
        <end position="65"/>
    </location>
</feature>
<evidence type="ECO:0000256" key="3">
    <source>
        <dbReference type="ARBA" id="ARBA00022448"/>
    </source>
</evidence>
<dbReference type="PROSITE" id="PS01307">
    <property type="entry name" value="MOTA"/>
    <property type="match status" value="1"/>
</dbReference>
<evidence type="ECO:0000259" key="14">
    <source>
        <dbReference type="Pfam" id="PF20560"/>
    </source>
</evidence>
<accession>A0A942Y7M3</accession>
<keyword evidence="5" id="KW-0145">Chemotaxis</keyword>
<dbReference type="InterPro" id="IPR002898">
    <property type="entry name" value="MotA_ExbB_proton_chnl"/>
</dbReference>
<organism evidence="15">
    <name type="scientific">Neobacillus citreus</name>
    <dbReference type="NCBI Taxonomy" id="2833578"/>
    <lineage>
        <taxon>Bacteria</taxon>
        <taxon>Bacillati</taxon>
        <taxon>Bacillota</taxon>
        <taxon>Bacilli</taxon>
        <taxon>Bacillales</taxon>
        <taxon>Bacillaceae</taxon>
        <taxon>Neobacillus</taxon>
    </lineage>
</organism>
<protein>
    <submittedName>
        <fullName evidence="15">Flagellar motor stator protein MotA</fullName>
    </submittedName>
</protein>
<keyword evidence="8" id="KW-0375">Hydrogen ion transport</keyword>
<keyword evidence="15" id="KW-0966">Cell projection</keyword>
<keyword evidence="11 12" id="KW-0472">Membrane</keyword>
<evidence type="ECO:0000256" key="11">
    <source>
        <dbReference type="ARBA" id="ARBA00023136"/>
    </source>
</evidence>
<dbReference type="EMBL" id="JAGYPE010000001">
    <property type="protein sequence ID" value="MBS4180339.1"/>
    <property type="molecule type" value="Genomic_DNA"/>
</dbReference>
<dbReference type="InterPro" id="IPR000540">
    <property type="entry name" value="Flag_MotA_CS"/>
</dbReference>
<evidence type="ECO:0000256" key="10">
    <source>
        <dbReference type="ARBA" id="ARBA00023065"/>
    </source>
</evidence>
<dbReference type="AlphaFoldDB" id="A0A942Y7M3"/>
<dbReference type="Pfam" id="PF20560">
    <property type="entry name" value="MotA_N"/>
    <property type="match status" value="1"/>
</dbReference>
<comment type="similarity">
    <text evidence="2">Belongs to the MotA family.</text>
</comment>
<feature type="domain" description="MotA/TolQ/ExbB proton channel" evidence="13">
    <location>
        <begin position="146"/>
        <end position="262"/>
    </location>
</feature>
<name>A0A942Y7M3_9BACI</name>
<evidence type="ECO:0000256" key="4">
    <source>
        <dbReference type="ARBA" id="ARBA00022475"/>
    </source>
</evidence>
<feature type="transmembrane region" description="Helical" evidence="12">
    <location>
        <begin position="194"/>
        <end position="215"/>
    </location>
</feature>
<evidence type="ECO:0000313" key="15">
    <source>
        <dbReference type="EMBL" id="MBS4180339.1"/>
    </source>
</evidence>
<dbReference type="PANTHER" id="PTHR30433:SF3">
    <property type="entry name" value="MOTILITY PROTEIN A"/>
    <property type="match status" value="1"/>
</dbReference>
<feature type="transmembrane region" description="Helical" evidence="12">
    <location>
        <begin position="227"/>
        <end position="245"/>
    </location>
</feature>
<evidence type="ECO:0000256" key="5">
    <source>
        <dbReference type="ARBA" id="ARBA00022500"/>
    </source>
</evidence>